<comment type="caution">
    <text evidence="1">The sequence shown here is derived from an EMBL/GenBank/DDBJ whole genome shotgun (WGS) entry which is preliminary data.</text>
</comment>
<dbReference type="Proteomes" id="UP001159363">
    <property type="component" value="Chromosome X"/>
</dbReference>
<proteinExistence type="predicted"/>
<sequence length="102" mass="12002">MFFPQFVKIIDPATETSPFDDLKKLHSPKSQSLVKFGFGLTLKALNPTNLEKQNAKPVLQVFMEYRNLPTYNETKAYIEIMLRWWKIMNVKHPNKGTRMKDK</sequence>
<name>A0ABQ9HKL0_9NEOP</name>
<evidence type="ECO:0000313" key="1">
    <source>
        <dbReference type="EMBL" id="KAJ8884893.1"/>
    </source>
</evidence>
<accession>A0ABQ9HKL0</accession>
<evidence type="ECO:0000313" key="2">
    <source>
        <dbReference type="Proteomes" id="UP001159363"/>
    </source>
</evidence>
<dbReference type="EMBL" id="JARBHB010000004">
    <property type="protein sequence ID" value="KAJ8884893.1"/>
    <property type="molecule type" value="Genomic_DNA"/>
</dbReference>
<reference evidence="1 2" key="1">
    <citation type="submission" date="2023-02" db="EMBL/GenBank/DDBJ databases">
        <title>LHISI_Scaffold_Assembly.</title>
        <authorList>
            <person name="Stuart O.P."/>
            <person name="Cleave R."/>
            <person name="Magrath M.J.L."/>
            <person name="Mikheyev A.S."/>
        </authorList>
    </citation>
    <scope>NUCLEOTIDE SEQUENCE [LARGE SCALE GENOMIC DNA]</scope>
    <source>
        <strain evidence="1">Daus_M_001</strain>
        <tissue evidence="1">Leg muscle</tissue>
    </source>
</reference>
<gene>
    <name evidence="1" type="ORF">PR048_011089</name>
</gene>
<protein>
    <submittedName>
        <fullName evidence="1">Uncharacterized protein</fullName>
    </submittedName>
</protein>
<keyword evidence="2" id="KW-1185">Reference proteome</keyword>
<organism evidence="1 2">
    <name type="scientific">Dryococelus australis</name>
    <dbReference type="NCBI Taxonomy" id="614101"/>
    <lineage>
        <taxon>Eukaryota</taxon>
        <taxon>Metazoa</taxon>
        <taxon>Ecdysozoa</taxon>
        <taxon>Arthropoda</taxon>
        <taxon>Hexapoda</taxon>
        <taxon>Insecta</taxon>
        <taxon>Pterygota</taxon>
        <taxon>Neoptera</taxon>
        <taxon>Polyneoptera</taxon>
        <taxon>Phasmatodea</taxon>
        <taxon>Verophasmatodea</taxon>
        <taxon>Anareolatae</taxon>
        <taxon>Phasmatidae</taxon>
        <taxon>Eurycanthinae</taxon>
        <taxon>Dryococelus</taxon>
    </lineage>
</organism>